<evidence type="ECO:0000313" key="2">
    <source>
        <dbReference type="Proteomes" id="UP000648352"/>
    </source>
</evidence>
<keyword evidence="2" id="KW-1185">Reference proteome</keyword>
<evidence type="ECO:0000313" key="1">
    <source>
        <dbReference type="EMBL" id="MBD7958709.1"/>
    </source>
</evidence>
<gene>
    <name evidence="1" type="ORF">H9651_13775</name>
</gene>
<proteinExistence type="predicted"/>
<evidence type="ECO:0008006" key="3">
    <source>
        <dbReference type="Google" id="ProtNLM"/>
    </source>
</evidence>
<sequence length="422" mass="46519">MALFSENFQWTSTSVVFESIGDGARDGTAEVVERGGRWILKSPSSFSYATGQPGIRVLTASLDGTPTLIRGTVFAIDGDLGLRVDELRVGSALDDAQYTTVTATFEHLASVSSCRHEDGAARSPGQPLVFPAIGGASQMEATLRSGENSITLVVPEPVPLEDFETQLAVFQAMLTFAADLPCGQLTLVATDRSGQTVNIFGRDKYAPFERPTRKPVEYTLRFAGDWIQHTIERWWVAYSEWKPVLQILAGLRYQPGYVDADVILSSAAIESVATALQQHEAPRLGPDESRPILEALESLTGLDRAQKEAVAQLKGDLGRTTFRSKVEQLIRHVDDDVWQQARVSIEEWTKQFLKARNTIAHAVSSDIWENGVLLRGIRDANWIVLTLVILKYLDVPDPAIGRAAERLGTRYGVRYRGIDIFT</sequence>
<accession>A0ABR8S6J8</accession>
<dbReference type="RefSeq" id="WP_191719909.1">
    <property type="nucleotide sequence ID" value="NZ_JACSQP010000012.1"/>
</dbReference>
<comment type="caution">
    <text evidence="1">The sequence shown here is derived from an EMBL/GenBank/DDBJ whole genome shotgun (WGS) entry which is preliminary data.</text>
</comment>
<organism evidence="1 2">
    <name type="scientific">Microbacterium pullorum</name>
    <dbReference type="NCBI Taxonomy" id="2762236"/>
    <lineage>
        <taxon>Bacteria</taxon>
        <taxon>Bacillati</taxon>
        <taxon>Actinomycetota</taxon>
        <taxon>Actinomycetes</taxon>
        <taxon>Micrococcales</taxon>
        <taxon>Microbacteriaceae</taxon>
        <taxon>Microbacterium</taxon>
    </lineage>
</organism>
<protein>
    <recommendedName>
        <fullName evidence="3">ApeA N-terminal domain-containing protein</fullName>
    </recommendedName>
</protein>
<name>A0ABR8S6J8_9MICO</name>
<reference evidence="1 2" key="1">
    <citation type="submission" date="2020-08" db="EMBL/GenBank/DDBJ databases">
        <title>A Genomic Blueprint of the Chicken Gut Microbiome.</title>
        <authorList>
            <person name="Gilroy R."/>
            <person name="Ravi A."/>
            <person name="Getino M."/>
            <person name="Pursley I."/>
            <person name="Horton D.L."/>
            <person name="Alikhan N.-F."/>
            <person name="Baker D."/>
            <person name="Gharbi K."/>
            <person name="Hall N."/>
            <person name="Watson M."/>
            <person name="Adriaenssens E.M."/>
            <person name="Foster-Nyarko E."/>
            <person name="Jarju S."/>
            <person name="Secka A."/>
            <person name="Antonio M."/>
            <person name="Oren A."/>
            <person name="Chaudhuri R."/>
            <person name="La Ragione R.M."/>
            <person name="Hildebrand F."/>
            <person name="Pallen M.J."/>
        </authorList>
    </citation>
    <scope>NUCLEOTIDE SEQUENCE [LARGE SCALE GENOMIC DNA]</scope>
    <source>
        <strain evidence="1 2">Sa4CUA7</strain>
    </source>
</reference>
<dbReference type="EMBL" id="JACSQP010000012">
    <property type="protein sequence ID" value="MBD7958709.1"/>
    <property type="molecule type" value="Genomic_DNA"/>
</dbReference>
<dbReference type="Proteomes" id="UP000648352">
    <property type="component" value="Unassembled WGS sequence"/>
</dbReference>